<sequence>MDPLKALQYRFVRYCVNRAYVNVDLSNKPAEFVNLLDDVVDELRDLEHLIAEDPNKTEQILTGELMEKYRLLRERDKDVAKALFSGILRNCLELEEISESKLGDTIRRLLDEIEKS</sequence>
<dbReference type="RefSeq" id="WP_013679064.1">
    <property type="nucleotide sequence ID" value="NC_015315.1"/>
</dbReference>
<evidence type="ECO:0000313" key="2">
    <source>
        <dbReference type="Proteomes" id="UP000008138"/>
    </source>
</evidence>
<organism evidence="1 2">
    <name type="scientific">Thermoproteus uzoniensis (strain 768-20)</name>
    <dbReference type="NCBI Taxonomy" id="999630"/>
    <lineage>
        <taxon>Archaea</taxon>
        <taxon>Thermoproteota</taxon>
        <taxon>Thermoprotei</taxon>
        <taxon>Thermoproteales</taxon>
        <taxon>Thermoproteaceae</taxon>
        <taxon>Thermoproteus</taxon>
    </lineage>
</organism>
<dbReference type="eggNOG" id="arCOG05696">
    <property type="taxonomic scope" value="Archaea"/>
</dbReference>
<accession>F2L1Y7</accession>
<dbReference type="AlphaFoldDB" id="F2L1Y7"/>
<dbReference type="STRING" id="999630.TUZN_0230"/>
<dbReference type="OrthoDB" id="25061at2157"/>
<dbReference type="Proteomes" id="UP000008138">
    <property type="component" value="Chromosome"/>
</dbReference>
<reference key="2">
    <citation type="submission" date="2011-03" db="EMBL/GenBank/DDBJ databases">
        <title>Complete genome sequence of the thermoacidophilic crenarchaeon Thermoproteus uzoniensis 768-20.</title>
        <authorList>
            <person name="Mardanov A.V."/>
            <person name="Gumerov V.M."/>
            <person name="Beletsky A.V."/>
            <person name="Prokofeva M.I."/>
            <person name="Bonch-Osmolovskaya E.A."/>
            <person name="Ravin N.V."/>
            <person name="Skryabin K.G."/>
        </authorList>
    </citation>
    <scope>NUCLEOTIDE SEQUENCE</scope>
    <source>
        <strain>768-20</strain>
    </source>
</reference>
<dbReference type="KEGG" id="tuz:TUZN_0230"/>
<gene>
    <name evidence="1" type="ordered locus">TUZN_0230</name>
</gene>
<evidence type="ECO:0000313" key="1">
    <source>
        <dbReference type="EMBL" id="AEA11728.1"/>
    </source>
</evidence>
<dbReference type="EMBL" id="CP002590">
    <property type="protein sequence ID" value="AEA11728.1"/>
    <property type="molecule type" value="Genomic_DNA"/>
</dbReference>
<proteinExistence type="predicted"/>
<dbReference type="GeneID" id="10359777"/>
<name>F2L1Y7_THEU7</name>
<dbReference type="HOGENOM" id="CLU_2091428_0_0_2"/>
<keyword evidence="2" id="KW-1185">Reference proteome</keyword>
<protein>
    <submittedName>
        <fullName evidence="1">Uncharacterized protein</fullName>
    </submittedName>
</protein>
<reference evidence="1 2" key="1">
    <citation type="journal article" date="2011" name="J. Bacteriol.">
        <title>Complete genome sequence of the thermoacidophilic crenarchaeon Thermoproteus uzoniensis 768-20.</title>
        <authorList>
            <person name="Mardanov A.V."/>
            <person name="Gumerov V.M."/>
            <person name="Beletsky A.V."/>
            <person name="Prokofeva M.I."/>
            <person name="Bonch-Osmolovskaya E.A."/>
            <person name="Ravin N.V."/>
            <person name="Skryabin K.G."/>
        </authorList>
    </citation>
    <scope>NUCLEOTIDE SEQUENCE [LARGE SCALE GENOMIC DNA]</scope>
    <source>
        <strain evidence="1 2">768-20</strain>
    </source>
</reference>